<sequence>YIIFRRPGHGMKRLYGMDSPAVVNFLRSSLKFPSIRVPFREIAAGQCSVHLLDTRGPFSEHPYIPGRLGITSRYARDYDSATVVRPQKFGFFNQALPSISAGHVNERRNESPRKQNIAREGAEIFPPSIVDEVPFDEEPRIIRPPSVNGSNVTPVLSTEMIDQKLIPNVLPTPADADINAAINELFAKMVWKKLDLIKDPLRLSRLHTEIMNVLQQAVAEEGSSIV</sequence>
<organism evidence="1 2">
    <name type="scientific">Parascaris univalens</name>
    <name type="common">Nematode worm</name>
    <dbReference type="NCBI Taxonomy" id="6257"/>
    <lineage>
        <taxon>Eukaryota</taxon>
        <taxon>Metazoa</taxon>
        <taxon>Ecdysozoa</taxon>
        <taxon>Nematoda</taxon>
        <taxon>Chromadorea</taxon>
        <taxon>Rhabditida</taxon>
        <taxon>Spirurina</taxon>
        <taxon>Ascaridomorpha</taxon>
        <taxon>Ascaridoidea</taxon>
        <taxon>Ascarididae</taxon>
        <taxon>Parascaris</taxon>
    </lineage>
</organism>
<accession>A0A915BM78</accession>
<proteinExistence type="predicted"/>
<dbReference type="WBParaSite" id="PgR046_g053_t01">
    <property type="protein sequence ID" value="PgR046_g053_t01"/>
    <property type="gene ID" value="PgR046_g053"/>
</dbReference>
<name>A0A915BM78_PARUN</name>
<dbReference type="AlphaFoldDB" id="A0A915BM78"/>
<protein>
    <submittedName>
        <fullName evidence="2">Uncharacterized protein</fullName>
    </submittedName>
</protein>
<dbReference type="Proteomes" id="UP000887569">
    <property type="component" value="Unplaced"/>
</dbReference>
<keyword evidence="1" id="KW-1185">Reference proteome</keyword>
<reference evidence="2" key="1">
    <citation type="submission" date="2022-11" db="UniProtKB">
        <authorList>
            <consortium name="WormBaseParasite"/>
        </authorList>
    </citation>
    <scope>IDENTIFICATION</scope>
</reference>
<evidence type="ECO:0000313" key="1">
    <source>
        <dbReference type="Proteomes" id="UP000887569"/>
    </source>
</evidence>
<evidence type="ECO:0000313" key="2">
    <source>
        <dbReference type="WBParaSite" id="PgR046_g053_t01"/>
    </source>
</evidence>